<dbReference type="Proteomes" id="UP000001396">
    <property type="component" value="Unassembled WGS sequence"/>
</dbReference>
<reference evidence="2 3" key="1">
    <citation type="journal article" date="2011" name="Genome Res.">
        <title>Phylogeny-wide analysis of social amoeba genomes highlights ancient origins for complex intercellular communication.</title>
        <authorList>
            <person name="Heidel A.J."/>
            <person name="Lawal H.M."/>
            <person name="Felder M."/>
            <person name="Schilde C."/>
            <person name="Helps N.R."/>
            <person name="Tunggal B."/>
            <person name="Rivero F."/>
            <person name="John U."/>
            <person name="Schleicher M."/>
            <person name="Eichinger L."/>
            <person name="Platzer M."/>
            <person name="Noegel A.A."/>
            <person name="Schaap P."/>
            <person name="Gloeckner G."/>
        </authorList>
    </citation>
    <scope>NUCLEOTIDE SEQUENCE [LARGE SCALE GENOMIC DNA]</scope>
    <source>
        <strain evidence="3">ATCC 26659 / Pp 5 / PN500</strain>
    </source>
</reference>
<dbReference type="RefSeq" id="XP_020429383.1">
    <property type="nucleotide sequence ID" value="XM_020583196.1"/>
</dbReference>
<gene>
    <name evidence="2" type="ORF">PPL_12465</name>
</gene>
<feature type="transmembrane region" description="Helical" evidence="1">
    <location>
        <begin position="525"/>
        <end position="546"/>
    </location>
</feature>
<feature type="transmembrane region" description="Helical" evidence="1">
    <location>
        <begin position="468"/>
        <end position="489"/>
    </location>
</feature>
<dbReference type="EMBL" id="ADBJ01000043">
    <property type="protein sequence ID" value="EFA77254.1"/>
    <property type="molecule type" value="Genomic_DNA"/>
</dbReference>
<keyword evidence="3" id="KW-1185">Reference proteome</keyword>
<evidence type="ECO:0000313" key="2">
    <source>
        <dbReference type="EMBL" id="EFA77254.1"/>
    </source>
</evidence>
<keyword evidence="1" id="KW-1133">Transmembrane helix</keyword>
<sequence>MTTVETKTFIETFLTWRKNHLTTNYKTESTVDVSTLTPEKFMALTTYQKGTDTTLPETDFVKTEADSYMYDLIKANLTDNGRSVLNVSKPTLSTEITGAIVGEGYAAEITKYSNLWLLQFLKERTENSKSYSRVKSKATTDFQASQGSKIMTDVNMKFSYLATVKKVPAFIPYMYNADTLKDKVKSYLLEDVYKETWVEKAFNSNKVLLNEADVADHSYAFSELKAKLDILDPSFGLSSTVLSEYYSHLYAIAAPFSLKNTPKIKRMFRKITTDVLVAIAKSTSHPWTNLVTDWEAIYTSKGTFGKILGDALFHMSKLMVNAAKTKAVSASDAYVINKDKFIEKLKKIKGAIPVGKPELVAKWEESTTFKLVSGLFVLVNAGVIYKGLYSYDKLTDPEKVSLWITSAQTGVDGITSIVDAIQFGYKAYKWIGAKIADLIKPNVVSPIAQAVATKNVAKFATLIKMTKYLKIVTGVLLVASMLVSGYELVTAIANKQWGEAALSLTELSLTFALFVLTFFVSTSWSGPACLVLTFVLIVIAVAKIFWDTITHFFTGDPVENYYKDNPTYIMTSREYLDYMYAALDAYNVKHPENAIVTRNLRLTLDKGNAISMLPE</sequence>
<name>D3BMP2_HETP5</name>
<keyword evidence="1" id="KW-0472">Membrane</keyword>
<protein>
    <submittedName>
        <fullName evidence="2">Uncharacterized protein</fullName>
    </submittedName>
</protein>
<dbReference type="GeneID" id="31367932"/>
<dbReference type="AlphaFoldDB" id="D3BMP2"/>
<evidence type="ECO:0000256" key="1">
    <source>
        <dbReference type="SAM" id="Phobius"/>
    </source>
</evidence>
<dbReference type="InParanoid" id="D3BMP2"/>
<evidence type="ECO:0000313" key="3">
    <source>
        <dbReference type="Proteomes" id="UP000001396"/>
    </source>
</evidence>
<comment type="caution">
    <text evidence="2">The sequence shown here is derived from an EMBL/GenBank/DDBJ whole genome shotgun (WGS) entry which is preliminary data.</text>
</comment>
<proteinExistence type="predicted"/>
<organism evidence="2 3">
    <name type="scientific">Heterostelium pallidum (strain ATCC 26659 / Pp 5 / PN500)</name>
    <name type="common">Cellular slime mold</name>
    <name type="synonym">Polysphondylium pallidum</name>
    <dbReference type="NCBI Taxonomy" id="670386"/>
    <lineage>
        <taxon>Eukaryota</taxon>
        <taxon>Amoebozoa</taxon>
        <taxon>Evosea</taxon>
        <taxon>Eumycetozoa</taxon>
        <taxon>Dictyostelia</taxon>
        <taxon>Acytosteliales</taxon>
        <taxon>Acytosteliaceae</taxon>
        <taxon>Heterostelium</taxon>
    </lineage>
</organism>
<accession>D3BMP2</accession>
<keyword evidence="1" id="KW-0812">Transmembrane</keyword>
<feature type="transmembrane region" description="Helical" evidence="1">
    <location>
        <begin position="501"/>
        <end position="519"/>
    </location>
</feature>